<organism evidence="2">
    <name type="scientific">viral metagenome</name>
    <dbReference type="NCBI Taxonomy" id="1070528"/>
    <lineage>
        <taxon>unclassified sequences</taxon>
        <taxon>metagenomes</taxon>
        <taxon>organismal metagenomes</taxon>
    </lineage>
</organism>
<feature type="region of interest" description="Disordered" evidence="1">
    <location>
        <begin position="24"/>
        <end position="54"/>
    </location>
</feature>
<proteinExistence type="predicted"/>
<accession>A0A6M3LMF6</accession>
<feature type="compositionally biased region" description="Polar residues" evidence="1">
    <location>
        <begin position="43"/>
        <end position="54"/>
    </location>
</feature>
<reference evidence="2" key="1">
    <citation type="submission" date="2020-03" db="EMBL/GenBank/DDBJ databases">
        <title>The deep terrestrial virosphere.</title>
        <authorList>
            <person name="Holmfeldt K."/>
            <person name="Nilsson E."/>
            <person name="Simone D."/>
            <person name="Lopez-Fernandez M."/>
            <person name="Wu X."/>
            <person name="de Brujin I."/>
            <person name="Lundin D."/>
            <person name="Andersson A."/>
            <person name="Bertilsson S."/>
            <person name="Dopson M."/>
        </authorList>
    </citation>
    <scope>NUCLEOTIDE SEQUENCE</scope>
    <source>
        <strain evidence="2">MM415B04925</strain>
    </source>
</reference>
<gene>
    <name evidence="2" type="ORF">MM415B04925_0008</name>
</gene>
<evidence type="ECO:0000256" key="1">
    <source>
        <dbReference type="SAM" id="MobiDB-lite"/>
    </source>
</evidence>
<dbReference type="EMBL" id="MT143371">
    <property type="protein sequence ID" value="QJA96110.1"/>
    <property type="molecule type" value="Genomic_DNA"/>
</dbReference>
<protein>
    <submittedName>
        <fullName evidence="2">Uncharacterized protein</fullName>
    </submittedName>
</protein>
<name>A0A6M3LMF6_9ZZZZ</name>
<dbReference type="AlphaFoldDB" id="A0A6M3LMF6"/>
<sequence length="54" mass="6234">MTRKATKEEVQHFESILNKMEIEPPQCSDNDYTYLSEKGTEEGTCQTKQSPKHS</sequence>
<evidence type="ECO:0000313" key="2">
    <source>
        <dbReference type="EMBL" id="QJA96110.1"/>
    </source>
</evidence>